<dbReference type="Gene3D" id="3.40.50.2300">
    <property type="match status" value="1"/>
</dbReference>
<evidence type="ECO:0000256" key="7">
    <source>
        <dbReference type="PROSITE-ProRule" id="PRU01091"/>
    </source>
</evidence>
<evidence type="ECO:0000256" key="5">
    <source>
        <dbReference type="ARBA" id="ARBA00023163"/>
    </source>
</evidence>
<dbReference type="SMART" id="SM00448">
    <property type="entry name" value="REC"/>
    <property type="match status" value="1"/>
</dbReference>
<dbReference type="InterPro" id="IPR022305">
    <property type="entry name" value="Response_regulator"/>
</dbReference>
<organism evidence="10 11">
    <name type="scientific">Candidatus Thiodiazotropha endoloripes</name>
    <dbReference type="NCBI Taxonomy" id="1818881"/>
    <lineage>
        <taxon>Bacteria</taxon>
        <taxon>Pseudomonadati</taxon>
        <taxon>Pseudomonadota</taxon>
        <taxon>Gammaproteobacteria</taxon>
        <taxon>Chromatiales</taxon>
        <taxon>Sedimenticolaceae</taxon>
        <taxon>Candidatus Thiodiazotropha</taxon>
    </lineage>
</organism>
<keyword evidence="11" id="KW-1185">Reference proteome</keyword>
<evidence type="ECO:0000256" key="3">
    <source>
        <dbReference type="ARBA" id="ARBA00023015"/>
    </source>
</evidence>
<dbReference type="GO" id="GO:0000976">
    <property type="term" value="F:transcription cis-regulatory region binding"/>
    <property type="evidence" value="ECO:0007669"/>
    <property type="project" value="TreeGrafter"/>
</dbReference>
<dbReference type="NCBIfam" id="TIGR03787">
    <property type="entry name" value="marine_sort_RR"/>
    <property type="match status" value="1"/>
</dbReference>
<dbReference type="InterPro" id="IPR036388">
    <property type="entry name" value="WH-like_DNA-bd_sf"/>
</dbReference>
<dbReference type="Proteomes" id="UP000094849">
    <property type="component" value="Unassembled WGS sequence"/>
</dbReference>
<dbReference type="PROSITE" id="PS50110">
    <property type="entry name" value="RESPONSE_REGULATORY"/>
    <property type="match status" value="1"/>
</dbReference>
<dbReference type="SUPFAM" id="SSF52172">
    <property type="entry name" value="CheY-like"/>
    <property type="match status" value="1"/>
</dbReference>
<dbReference type="GO" id="GO:0006355">
    <property type="term" value="P:regulation of DNA-templated transcription"/>
    <property type="evidence" value="ECO:0007669"/>
    <property type="project" value="InterPro"/>
</dbReference>
<dbReference type="PROSITE" id="PS51755">
    <property type="entry name" value="OMPR_PHOB"/>
    <property type="match status" value="1"/>
</dbReference>
<feature type="modified residue" description="4-aspartylphosphate" evidence="6">
    <location>
        <position position="54"/>
    </location>
</feature>
<dbReference type="Pfam" id="PF00486">
    <property type="entry name" value="Trans_reg_C"/>
    <property type="match status" value="1"/>
</dbReference>
<gene>
    <name evidence="10" type="ORF">A3196_18135</name>
</gene>
<dbReference type="Gene3D" id="1.10.10.10">
    <property type="entry name" value="Winged helix-like DNA-binding domain superfamily/Winged helix DNA-binding domain"/>
    <property type="match status" value="1"/>
</dbReference>
<proteinExistence type="predicted"/>
<keyword evidence="4 7" id="KW-0238">DNA-binding</keyword>
<name>A0A1E2UIC6_9GAMM</name>
<protein>
    <submittedName>
        <fullName evidence="10">Proteobacterial dedicated sortase system response regulator</fullName>
    </submittedName>
</protein>
<evidence type="ECO:0000259" key="9">
    <source>
        <dbReference type="PROSITE" id="PS51755"/>
    </source>
</evidence>
<dbReference type="EMBL" id="LVJZ01000004">
    <property type="protein sequence ID" value="ODB94448.1"/>
    <property type="molecule type" value="Genomic_DNA"/>
</dbReference>
<dbReference type="InterPro" id="IPR016032">
    <property type="entry name" value="Sig_transdc_resp-reg_C-effctor"/>
</dbReference>
<dbReference type="InterPro" id="IPR011006">
    <property type="entry name" value="CheY-like_superfamily"/>
</dbReference>
<evidence type="ECO:0000259" key="8">
    <source>
        <dbReference type="PROSITE" id="PS50110"/>
    </source>
</evidence>
<dbReference type="SMART" id="SM00862">
    <property type="entry name" value="Trans_reg_C"/>
    <property type="match status" value="1"/>
</dbReference>
<dbReference type="GO" id="GO:0005829">
    <property type="term" value="C:cytosol"/>
    <property type="evidence" value="ECO:0007669"/>
    <property type="project" value="TreeGrafter"/>
</dbReference>
<dbReference type="InterPro" id="IPR039420">
    <property type="entry name" value="WalR-like"/>
</dbReference>
<keyword evidence="1 6" id="KW-0597">Phosphoprotein</keyword>
<dbReference type="OrthoDB" id="9802426at2"/>
<dbReference type="RefSeq" id="WP_069006213.1">
    <property type="nucleotide sequence ID" value="NZ_LVJX01000012.1"/>
</dbReference>
<keyword evidence="3" id="KW-0805">Transcription regulation</keyword>
<dbReference type="AlphaFoldDB" id="A0A1E2UIC6"/>
<evidence type="ECO:0000313" key="10">
    <source>
        <dbReference type="EMBL" id="ODB94448.1"/>
    </source>
</evidence>
<dbReference type="CDD" id="cd17574">
    <property type="entry name" value="REC_OmpR"/>
    <property type="match status" value="1"/>
</dbReference>
<evidence type="ECO:0000256" key="6">
    <source>
        <dbReference type="PROSITE-ProRule" id="PRU00169"/>
    </source>
</evidence>
<sequence length="230" mass="26261">MAKREIAIIEDEQAIRDNTIDFLTRRGYSVKGFASRAEALSAFVGKLPDLVILDIGLADDVDGGFELCRELRSRSSTLPIIFLTARDSDFDSVAGLRLGADDYISKETSLPHLVARIAALFRRIEAMQEPQKPQQPLQRNDLRIDVDRLMAEWRGSSLQLTVTEFWMLHALVRHPGHVRSRDKLMEEAHIYVDSSSVSTHIKRIRRKFLEIDPEFAHIDTVYGAGYRWKP</sequence>
<evidence type="ECO:0000313" key="11">
    <source>
        <dbReference type="Proteomes" id="UP000094849"/>
    </source>
</evidence>
<dbReference type="PANTHER" id="PTHR48111:SF21">
    <property type="entry name" value="DNA-BINDING DUAL MASTER TRANSCRIPTIONAL REGULATOR RPAA"/>
    <property type="match status" value="1"/>
</dbReference>
<feature type="DNA-binding region" description="OmpR/PhoB-type" evidence="7">
    <location>
        <begin position="134"/>
        <end position="230"/>
    </location>
</feature>
<dbReference type="PANTHER" id="PTHR48111">
    <property type="entry name" value="REGULATOR OF RPOS"/>
    <property type="match status" value="1"/>
</dbReference>
<reference evidence="10 11" key="1">
    <citation type="submission" date="2016-03" db="EMBL/GenBank/DDBJ databases">
        <title>Chemosynthetic sulphur-oxidizing symbionts of marine invertebrate animals are capable of nitrogen fixation.</title>
        <authorList>
            <person name="Petersen J.M."/>
            <person name="Kemper A."/>
            <person name="Gruber-Vodicka H."/>
            <person name="Cardini U."/>
            <person name="Geest Mvander."/>
            <person name="Kleiner M."/>
            <person name="Bulgheresi S."/>
            <person name="Fussmann M."/>
            <person name="Herbold C."/>
            <person name="Seah B.K.B."/>
            <person name="Antony C.Paul."/>
            <person name="Liu D."/>
            <person name="Belitz A."/>
            <person name="Weber M."/>
        </authorList>
    </citation>
    <scope>NUCLEOTIDE SEQUENCE [LARGE SCALE GENOMIC DNA]</scope>
    <source>
        <strain evidence="10">G_D</strain>
    </source>
</reference>
<dbReference type="GO" id="GO:0032993">
    <property type="term" value="C:protein-DNA complex"/>
    <property type="evidence" value="ECO:0007669"/>
    <property type="project" value="TreeGrafter"/>
</dbReference>
<dbReference type="Pfam" id="PF00072">
    <property type="entry name" value="Response_reg"/>
    <property type="match status" value="1"/>
</dbReference>
<dbReference type="Gene3D" id="6.10.250.690">
    <property type="match status" value="1"/>
</dbReference>
<dbReference type="STRING" id="1818881.A3196_18135"/>
<accession>A0A1E2UIC6</accession>
<keyword evidence="2" id="KW-0902">Two-component regulatory system</keyword>
<comment type="caution">
    <text evidence="10">The sequence shown here is derived from an EMBL/GenBank/DDBJ whole genome shotgun (WGS) entry which is preliminary data.</text>
</comment>
<feature type="domain" description="OmpR/PhoB-type" evidence="9">
    <location>
        <begin position="134"/>
        <end position="230"/>
    </location>
</feature>
<evidence type="ECO:0000256" key="4">
    <source>
        <dbReference type="ARBA" id="ARBA00023125"/>
    </source>
</evidence>
<dbReference type="GO" id="GO:0000156">
    <property type="term" value="F:phosphorelay response regulator activity"/>
    <property type="evidence" value="ECO:0007669"/>
    <property type="project" value="TreeGrafter"/>
</dbReference>
<feature type="domain" description="Response regulatory" evidence="8">
    <location>
        <begin position="5"/>
        <end position="121"/>
    </location>
</feature>
<keyword evidence="5" id="KW-0804">Transcription</keyword>
<evidence type="ECO:0000256" key="2">
    <source>
        <dbReference type="ARBA" id="ARBA00023012"/>
    </source>
</evidence>
<dbReference type="CDD" id="cd00383">
    <property type="entry name" value="trans_reg_C"/>
    <property type="match status" value="1"/>
</dbReference>
<dbReference type="SUPFAM" id="SSF46894">
    <property type="entry name" value="C-terminal effector domain of the bipartite response regulators"/>
    <property type="match status" value="1"/>
</dbReference>
<evidence type="ECO:0000256" key="1">
    <source>
        <dbReference type="ARBA" id="ARBA00022553"/>
    </source>
</evidence>
<dbReference type="InterPro" id="IPR001867">
    <property type="entry name" value="OmpR/PhoB-type_DNA-bd"/>
</dbReference>
<dbReference type="InterPro" id="IPR001789">
    <property type="entry name" value="Sig_transdc_resp-reg_receiver"/>
</dbReference>